<name>W6MDP6_9GAMM</name>
<proteinExistence type="predicted"/>
<reference evidence="1" key="2">
    <citation type="submission" date="2014-03" db="EMBL/GenBank/DDBJ databases">
        <title>Candidatus Competibacter-lineage genomes retrieved from metagenomes reveal functional metabolic diversity.</title>
        <authorList>
            <person name="McIlroy S.J."/>
            <person name="Albertsen M."/>
            <person name="Andresen E.K."/>
            <person name="Saunders A.M."/>
            <person name="Kristiansen R."/>
            <person name="Stokholm-Bjerregaard M."/>
            <person name="Nielsen K.L."/>
            <person name="Nielsen P.H."/>
        </authorList>
    </citation>
    <scope>NUCLEOTIDE SEQUENCE</scope>
    <source>
        <strain evidence="1">Run_A_D11</strain>
    </source>
</reference>
<sequence>MAWFIADQQTVTILDLGRLNSRLRDELDHMPPTMMAGGVENANPISFVPQA</sequence>
<protein>
    <submittedName>
        <fullName evidence="1">Uncharacterized protein</fullName>
    </submittedName>
</protein>
<gene>
    <name evidence="1" type="ORF">BN873_460032</name>
</gene>
<evidence type="ECO:0000313" key="1">
    <source>
        <dbReference type="EMBL" id="CDI03228.1"/>
    </source>
</evidence>
<evidence type="ECO:0000313" key="2">
    <source>
        <dbReference type="Proteomes" id="UP000035760"/>
    </source>
</evidence>
<organism evidence="1 2">
    <name type="scientific">Candidatus Competibacter denitrificans Run_A_D11</name>
    <dbReference type="NCBI Taxonomy" id="1400863"/>
    <lineage>
        <taxon>Bacteria</taxon>
        <taxon>Pseudomonadati</taxon>
        <taxon>Pseudomonadota</taxon>
        <taxon>Gammaproteobacteria</taxon>
        <taxon>Candidatus Competibacteraceae</taxon>
        <taxon>Candidatus Competibacter</taxon>
    </lineage>
</organism>
<keyword evidence="2" id="KW-1185">Reference proteome</keyword>
<reference evidence="1" key="1">
    <citation type="submission" date="2013-07" db="EMBL/GenBank/DDBJ databases">
        <authorList>
            <person name="McIlroy S."/>
        </authorList>
    </citation>
    <scope>NUCLEOTIDE SEQUENCE [LARGE SCALE GENOMIC DNA]</scope>
    <source>
        <strain evidence="1">Run_A_D11</strain>
    </source>
</reference>
<dbReference type="AlphaFoldDB" id="W6MDP6"/>
<comment type="caution">
    <text evidence="1">The sequence shown here is derived from an EMBL/GenBank/DDBJ whole genome shotgun (WGS) entry which is preliminary data.</text>
</comment>
<dbReference type="EMBL" id="CBTJ020000054">
    <property type="protein sequence ID" value="CDI03228.1"/>
    <property type="molecule type" value="Genomic_DNA"/>
</dbReference>
<accession>W6MDP6</accession>
<dbReference type="Proteomes" id="UP000035760">
    <property type="component" value="Unassembled WGS sequence"/>
</dbReference>